<dbReference type="Pfam" id="PF14012">
    <property type="entry name" value="DUF4229"/>
    <property type="match status" value="1"/>
</dbReference>
<dbReference type="AlphaFoldDB" id="A0A6G7XK75"/>
<accession>A0A6G7XK75</accession>
<evidence type="ECO:0000256" key="2">
    <source>
        <dbReference type="SAM" id="Phobius"/>
    </source>
</evidence>
<evidence type="ECO:0000313" key="4">
    <source>
        <dbReference type="Proteomes" id="UP000502677"/>
    </source>
</evidence>
<feature type="compositionally biased region" description="Low complexity" evidence="1">
    <location>
        <begin position="152"/>
        <end position="169"/>
    </location>
</feature>
<dbReference type="Proteomes" id="UP000502677">
    <property type="component" value="Chromosome"/>
</dbReference>
<keyword evidence="2" id="KW-0812">Transmembrane</keyword>
<dbReference type="KEGG" id="lvi:G7068_10550"/>
<reference evidence="3 4" key="1">
    <citation type="submission" date="2020-03" db="EMBL/GenBank/DDBJ databases">
        <title>Leucobacter sp. nov., isolated from beetles.</title>
        <authorList>
            <person name="Hyun D.-W."/>
            <person name="Bae J.-W."/>
        </authorList>
    </citation>
    <scope>NUCLEOTIDE SEQUENCE [LARGE SCALE GENOMIC DNA]</scope>
    <source>
        <strain evidence="3 4">HDW9C</strain>
    </source>
</reference>
<feature type="transmembrane region" description="Helical" evidence="2">
    <location>
        <begin position="66"/>
        <end position="85"/>
    </location>
</feature>
<dbReference type="EMBL" id="CP049863">
    <property type="protein sequence ID" value="QIK64829.1"/>
    <property type="molecule type" value="Genomic_DNA"/>
</dbReference>
<proteinExistence type="predicted"/>
<dbReference type="PROSITE" id="PS51257">
    <property type="entry name" value="PROKAR_LIPOPROTEIN"/>
    <property type="match status" value="1"/>
</dbReference>
<gene>
    <name evidence="3" type="ORF">G7068_10550</name>
</gene>
<feature type="transmembrane region" description="Helical" evidence="2">
    <location>
        <begin position="39"/>
        <end position="60"/>
    </location>
</feature>
<evidence type="ECO:0000313" key="3">
    <source>
        <dbReference type="EMBL" id="QIK64829.1"/>
    </source>
</evidence>
<dbReference type="InterPro" id="IPR025323">
    <property type="entry name" value="DUF4229"/>
</dbReference>
<evidence type="ECO:0000256" key="1">
    <source>
        <dbReference type="SAM" id="MobiDB-lite"/>
    </source>
</evidence>
<protein>
    <submittedName>
        <fullName evidence="3">DUF4229 domain-containing protein</fullName>
    </submittedName>
</protein>
<keyword evidence="2" id="KW-1133">Transmembrane helix</keyword>
<organism evidence="3 4">
    <name type="scientific">Leucobacter viscericola</name>
    <dbReference type="NCBI Taxonomy" id="2714935"/>
    <lineage>
        <taxon>Bacteria</taxon>
        <taxon>Bacillati</taxon>
        <taxon>Actinomycetota</taxon>
        <taxon>Actinomycetes</taxon>
        <taxon>Micrococcales</taxon>
        <taxon>Microbacteriaceae</taxon>
        <taxon>Leucobacter</taxon>
    </lineage>
</organism>
<name>A0A6G7XK75_9MICO</name>
<feature type="region of interest" description="Disordered" evidence="1">
    <location>
        <begin position="107"/>
        <end position="175"/>
    </location>
</feature>
<keyword evidence="4" id="KW-1185">Reference proteome</keyword>
<feature type="compositionally biased region" description="Acidic residues" evidence="1">
    <location>
        <begin position="107"/>
        <end position="118"/>
    </location>
</feature>
<keyword evidence="2" id="KW-0472">Membrane</keyword>
<feature type="compositionally biased region" description="Low complexity" evidence="1">
    <location>
        <begin position="119"/>
        <end position="142"/>
    </location>
</feature>
<sequence length="175" mass="18470">MITKRTIPQCYPFHLVSGGACEVSEGPGKLGRVSNPRSAWFIYIVLRLLFFVAPFVVLMLLGIWPWLSAVFAALIGVSLSIIFLAKPRAAASESIYDWRNRERTADDIVEDDALDGAEDPAPAAEAAPAEASDGSEVGIDSDTAGDPDAAGDPDVAGDPADANDPAPQDEQGTRA</sequence>